<dbReference type="AlphaFoldDB" id="A0AA92LRM5"/>
<keyword evidence="1" id="KW-0472">Membrane</keyword>
<dbReference type="RefSeq" id="WP_104969066.1">
    <property type="nucleotide sequence ID" value="NZ_CANMHC010000005.1"/>
</dbReference>
<evidence type="ECO:0000313" key="3">
    <source>
        <dbReference type="Proteomes" id="UP000596337"/>
    </source>
</evidence>
<evidence type="ECO:0000256" key="1">
    <source>
        <dbReference type="SAM" id="Phobius"/>
    </source>
</evidence>
<dbReference type="KEGG" id="vdb:AL552_10680"/>
<keyword evidence="1" id="KW-1133">Transmembrane helix</keyword>
<gene>
    <name evidence="2" type="ORF">JOS67_12680</name>
</gene>
<keyword evidence="1" id="KW-0812">Transmembrane</keyword>
<name>A0AA92LRM5_9VIBR</name>
<organism evidence="2 3">
    <name type="scientific">Vibrio diabolicus</name>
    <dbReference type="NCBI Taxonomy" id="50719"/>
    <lineage>
        <taxon>Bacteria</taxon>
        <taxon>Pseudomonadati</taxon>
        <taxon>Pseudomonadota</taxon>
        <taxon>Gammaproteobacteria</taxon>
        <taxon>Vibrionales</taxon>
        <taxon>Vibrionaceae</taxon>
        <taxon>Vibrio</taxon>
        <taxon>Vibrio diabolicus subgroup</taxon>
    </lineage>
</organism>
<proteinExistence type="predicted"/>
<dbReference type="Proteomes" id="UP000596337">
    <property type="component" value="Chromosome 1"/>
</dbReference>
<feature type="transmembrane region" description="Helical" evidence="1">
    <location>
        <begin position="54"/>
        <end position="75"/>
    </location>
</feature>
<accession>A0AA92LRM5</accession>
<protein>
    <submittedName>
        <fullName evidence="2">Uncharacterized protein</fullName>
    </submittedName>
</protein>
<sequence length="139" mass="16238">MKNEEIDYSTFIIGSILFPICTYFMIYLPVSDLLDFFGAISSDQESLSLGGQNIQLFSSGFLFALLSYVSIYTVSTKRKPNKEKLKNLFKLCFVLLVSSFLFSYMFNEWLLSYAESHGYHYSEELSSRWFLSEYYVFVK</sequence>
<feature type="transmembrane region" description="Helical" evidence="1">
    <location>
        <begin position="87"/>
        <end position="106"/>
    </location>
</feature>
<feature type="transmembrane region" description="Helical" evidence="1">
    <location>
        <begin position="12"/>
        <end position="34"/>
    </location>
</feature>
<evidence type="ECO:0000313" key="2">
    <source>
        <dbReference type="EMBL" id="QRG82421.1"/>
    </source>
</evidence>
<dbReference type="EMBL" id="CP069195">
    <property type="protein sequence ID" value="QRG82421.1"/>
    <property type="molecule type" value="Genomic_DNA"/>
</dbReference>
<reference evidence="2 3" key="1">
    <citation type="submission" date="2021-01" db="EMBL/GenBank/DDBJ databases">
        <title>Characterization of a novel blaVMB-2- harboring plasmid in Vibrio diabolicus.</title>
        <authorList>
            <person name="Liu M."/>
        </authorList>
    </citation>
    <scope>NUCLEOTIDE SEQUENCE [LARGE SCALE GENOMIC DNA]</scope>
    <source>
        <strain evidence="2 3">SLV18</strain>
    </source>
</reference>